<dbReference type="InterPro" id="IPR025303">
    <property type="entry name" value="PdaC"/>
</dbReference>
<dbReference type="InterPro" id="IPR037126">
    <property type="entry name" value="PdaC/RsiV-like_sf"/>
</dbReference>
<organism evidence="3 4">
    <name type="scientific">Alistipes indistinctus YIT 12060</name>
    <dbReference type="NCBI Taxonomy" id="742725"/>
    <lineage>
        <taxon>Bacteria</taxon>
        <taxon>Pseudomonadati</taxon>
        <taxon>Bacteroidota</taxon>
        <taxon>Bacteroidia</taxon>
        <taxon>Bacteroidales</taxon>
        <taxon>Rikenellaceae</taxon>
        <taxon>Alistipes</taxon>
    </lineage>
</organism>
<dbReference type="eggNOG" id="ENOG5030JXY">
    <property type="taxonomic scope" value="Bacteria"/>
</dbReference>
<keyword evidence="4" id="KW-1185">Reference proteome</keyword>
<proteinExistence type="predicted"/>
<dbReference type="InterPro" id="IPR021729">
    <property type="entry name" value="DUF3298"/>
</dbReference>
<feature type="domain" description="Deacetylase PdaC" evidence="2">
    <location>
        <begin position="39"/>
        <end position="137"/>
    </location>
</feature>
<evidence type="ECO:0000313" key="3">
    <source>
        <dbReference type="EMBL" id="EHB92326.1"/>
    </source>
</evidence>
<sequence>MKHVMIVLTLCMLVACGRSQQETSLAWKTDSLVRMSDSTLLIHMVYPVLTDTGAVADSINRTVMGVIRSSFDEQDSLRGDYTLDQSIDSMMAYKNNDEYLRKMPYTFVSEGTAFRYDNVVTVWIQRYIFTGGAHGMTPSEFFNFDYSNGRRLTNDQLFKDTAELCKLNRKAFNLYLEGKGITNPKQALFVSPDELPLPQNMGFDSVGLVMIYNQYEIAPYSFGLFVYSLPYDHVKSMFSDVVKGK</sequence>
<name>G5H8D1_9BACT</name>
<evidence type="ECO:0000259" key="1">
    <source>
        <dbReference type="Pfam" id="PF11738"/>
    </source>
</evidence>
<accession>G5H8D1</accession>
<dbReference type="Pfam" id="PF11738">
    <property type="entry name" value="DUF3298"/>
    <property type="match status" value="1"/>
</dbReference>
<dbReference type="Gene3D" id="3.30.565.40">
    <property type="entry name" value="Fervidobacterium nodosum Rt17-B1 like"/>
    <property type="match status" value="1"/>
</dbReference>
<dbReference type="RefSeq" id="WP_009133997.1">
    <property type="nucleotide sequence ID" value="NZ_CP102250.1"/>
</dbReference>
<dbReference type="Gene3D" id="3.90.640.20">
    <property type="entry name" value="Heat-shock cognate protein, ATPase"/>
    <property type="match status" value="1"/>
</dbReference>
<evidence type="ECO:0008006" key="5">
    <source>
        <dbReference type="Google" id="ProtNLM"/>
    </source>
</evidence>
<dbReference type="HOGENOM" id="CLU_083883_0_0_10"/>
<evidence type="ECO:0000313" key="4">
    <source>
        <dbReference type="Proteomes" id="UP000006008"/>
    </source>
</evidence>
<gene>
    <name evidence="3" type="ORF">HMPREF9450_01191</name>
</gene>
<feature type="domain" description="DUF3298" evidence="1">
    <location>
        <begin position="189"/>
        <end position="232"/>
    </location>
</feature>
<reference evidence="3 4" key="1">
    <citation type="submission" date="2011-08" db="EMBL/GenBank/DDBJ databases">
        <title>The Genome Sequence of Alistipes indistinctus YIT 12060.</title>
        <authorList>
            <consortium name="The Broad Institute Genome Sequencing Platform"/>
            <person name="Earl A."/>
            <person name="Ward D."/>
            <person name="Feldgarden M."/>
            <person name="Gevers D."/>
            <person name="Morotomi M."/>
            <person name="Young S.K."/>
            <person name="Zeng Q."/>
            <person name="Gargeya S."/>
            <person name="Fitzgerald M."/>
            <person name="Haas B."/>
            <person name="Abouelleil A."/>
            <person name="Alvarado L."/>
            <person name="Arachchi H.M."/>
            <person name="Berlin A."/>
            <person name="Brown A."/>
            <person name="Chapman S.B."/>
            <person name="Chen Z."/>
            <person name="Dunbar C."/>
            <person name="Freedman E."/>
            <person name="Gearin G."/>
            <person name="Gellesch M."/>
            <person name="Goldberg J."/>
            <person name="Griggs A."/>
            <person name="Gujja S."/>
            <person name="Heiman D."/>
            <person name="Howarth C."/>
            <person name="Larson L."/>
            <person name="Lui A."/>
            <person name="MacDonald P.J.P."/>
            <person name="Montmayeur A."/>
            <person name="Murphy C."/>
            <person name="Neiman D."/>
            <person name="Pearson M."/>
            <person name="Priest M."/>
            <person name="Roberts A."/>
            <person name="Saif S."/>
            <person name="Shea T."/>
            <person name="Shenoy N."/>
            <person name="Sisk P."/>
            <person name="Stolte C."/>
            <person name="Sykes S."/>
            <person name="Wortman J."/>
            <person name="Nusbaum C."/>
            <person name="Birren B."/>
        </authorList>
    </citation>
    <scope>NUCLEOTIDE SEQUENCE [LARGE SCALE GENOMIC DNA]</scope>
    <source>
        <strain evidence="3 4">YIT 12060</strain>
    </source>
</reference>
<evidence type="ECO:0000259" key="2">
    <source>
        <dbReference type="Pfam" id="PF13739"/>
    </source>
</evidence>
<dbReference type="Proteomes" id="UP000006008">
    <property type="component" value="Unassembled WGS sequence"/>
</dbReference>
<protein>
    <recommendedName>
        <fullName evidence="5">DUF3298 domain-containing protein</fullName>
    </recommendedName>
</protein>
<dbReference type="GeneID" id="92815780"/>
<dbReference type="OrthoDB" id="594879at2"/>
<dbReference type="Pfam" id="PF13739">
    <property type="entry name" value="PdaC"/>
    <property type="match status" value="1"/>
</dbReference>
<dbReference type="PROSITE" id="PS51257">
    <property type="entry name" value="PROKAR_LIPOPROTEIN"/>
    <property type="match status" value="1"/>
</dbReference>
<dbReference type="EMBL" id="ADLD01000011">
    <property type="protein sequence ID" value="EHB92326.1"/>
    <property type="molecule type" value="Genomic_DNA"/>
</dbReference>
<dbReference type="PATRIC" id="fig|742725.3.peg.1262"/>
<comment type="caution">
    <text evidence="3">The sequence shown here is derived from an EMBL/GenBank/DDBJ whole genome shotgun (WGS) entry which is preliminary data.</text>
</comment>
<dbReference type="STRING" id="742725.HMPREF9450_01191"/>
<dbReference type="AlphaFoldDB" id="G5H8D1"/>